<keyword evidence="1" id="KW-0812">Transmembrane</keyword>
<keyword evidence="1" id="KW-1133">Transmembrane helix</keyword>
<evidence type="ECO:0000256" key="1">
    <source>
        <dbReference type="SAM" id="Phobius"/>
    </source>
</evidence>
<feature type="transmembrane region" description="Helical" evidence="1">
    <location>
        <begin position="89"/>
        <end position="109"/>
    </location>
</feature>
<keyword evidence="1" id="KW-0472">Membrane</keyword>
<comment type="caution">
    <text evidence="2">The sequence shown here is derived from an EMBL/GenBank/DDBJ whole genome shotgun (WGS) entry which is preliminary data.</text>
</comment>
<protein>
    <submittedName>
        <fullName evidence="2">Phosphatase PAP2 family protein</fullName>
    </submittedName>
</protein>
<evidence type="ECO:0000313" key="2">
    <source>
        <dbReference type="EMBL" id="MCY9698022.1"/>
    </source>
</evidence>
<sequence length="224" mass="25350">MGSKKTDANINAKMKLATYFPLLWLLAIPVLNVFYGLLNNGSGDVGNLMTDLDNLIPFIPIFIIPYLIWYPFILGMFIVLFLKDRAIYYRSLIALCAGLISCFLIYATFQTTVPRPPINDDGWLIGLVKFVYATDKPFNCFPSIYVLTSYIVLKASYRCSFERIARTAIFIAAWSIIISTLFVKQHALLDVAGAVLLAETLVFAEKLIRFENRKTSKEARAHKL</sequence>
<dbReference type="RefSeq" id="WP_268618547.1">
    <property type="nucleotide sequence ID" value="NZ_JAMDMX010000184.1"/>
</dbReference>
<name>A0ABT4GPA9_9BACL</name>
<feature type="transmembrane region" description="Helical" evidence="1">
    <location>
        <begin position="136"/>
        <end position="153"/>
    </location>
</feature>
<evidence type="ECO:0000313" key="3">
    <source>
        <dbReference type="Proteomes" id="UP001527099"/>
    </source>
</evidence>
<feature type="transmembrane region" description="Helical" evidence="1">
    <location>
        <begin position="20"/>
        <end position="38"/>
    </location>
</feature>
<feature type="transmembrane region" description="Helical" evidence="1">
    <location>
        <begin position="189"/>
        <end position="208"/>
    </location>
</feature>
<keyword evidence="3" id="KW-1185">Reference proteome</keyword>
<feature type="transmembrane region" description="Helical" evidence="1">
    <location>
        <begin position="165"/>
        <end position="183"/>
    </location>
</feature>
<dbReference type="Proteomes" id="UP001527099">
    <property type="component" value="Unassembled WGS sequence"/>
</dbReference>
<reference evidence="2 3" key="1">
    <citation type="submission" date="2022-05" db="EMBL/GenBank/DDBJ databases">
        <title>Genome Sequencing of Bee-Associated Microbes.</title>
        <authorList>
            <person name="Dunlap C."/>
        </authorList>
    </citation>
    <scope>NUCLEOTIDE SEQUENCE [LARGE SCALE GENOMIC DNA]</scope>
    <source>
        <strain evidence="2 3">NRRL B-14421</strain>
    </source>
</reference>
<organism evidence="2 3">
    <name type="scientific">Paenibacillus alginolyticus</name>
    <dbReference type="NCBI Taxonomy" id="59839"/>
    <lineage>
        <taxon>Bacteria</taxon>
        <taxon>Bacillati</taxon>
        <taxon>Bacillota</taxon>
        <taxon>Bacilli</taxon>
        <taxon>Bacillales</taxon>
        <taxon>Paenibacillaceae</taxon>
        <taxon>Paenibacillus</taxon>
    </lineage>
</organism>
<gene>
    <name evidence="2" type="ORF">M5X19_34985</name>
</gene>
<dbReference type="InterPro" id="IPR036938">
    <property type="entry name" value="PAP2/HPO_sf"/>
</dbReference>
<dbReference type="EMBL" id="JAMDMX010000184">
    <property type="protein sequence ID" value="MCY9698022.1"/>
    <property type="molecule type" value="Genomic_DNA"/>
</dbReference>
<feature type="transmembrane region" description="Helical" evidence="1">
    <location>
        <begin position="58"/>
        <end position="82"/>
    </location>
</feature>
<dbReference type="SUPFAM" id="SSF48317">
    <property type="entry name" value="Acid phosphatase/Vanadium-dependent haloperoxidase"/>
    <property type="match status" value="1"/>
</dbReference>
<proteinExistence type="predicted"/>
<accession>A0ABT4GPA9</accession>